<dbReference type="GO" id="GO:0004534">
    <property type="term" value="F:5'-3' RNA exonuclease activity"/>
    <property type="evidence" value="ECO:0007669"/>
    <property type="project" value="TreeGrafter"/>
</dbReference>
<dbReference type="SUPFAM" id="SSF89550">
    <property type="entry name" value="PHP domain-like"/>
    <property type="match status" value="1"/>
</dbReference>
<dbReference type="InterPro" id="IPR004013">
    <property type="entry name" value="PHP_dom"/>
</dbReference>
<proteinExistence type="predicted"/>
<evidence type="ECO:0000259" key="1">
    <source>
        <dbReference type="SMART" id="SM00481"/>
    </source>
</evidence>
<reference evidence="2" key="1">
    <citation type="submission" date="2023-06" db="EMBL/GenBank/DDBJ databases">
        <title>Genome sequence of Methancorpusculaceae sp. Ag1.</title>
        <authorList>
            <person name="Protasov E."/>
            <person name="Platt K."/>
            <person name="Poehlein A."/>
            <person name="Daniel R."/>
            <person name="Brune A."/>
        </authorList>
    </citation>
    <scope>NUCLEOTIDE SEQUENCE</scope>
    <source>
        <strain evidence="2">Ag1</strain>
    </source>
</reference>
<dbReference type="EMBL" id="JAWDKA010000001">
    <property type="protein sequence ID" value="MDV0440948.1"/>
    <property type="molecule type" value="Genomic_DNA"/>
</dbReference>
<accession>A0AAE4MC29</accession>
<comment type="caution">
    <text evidence="2">The sequence shown here is derived from an EMBL/GenBank/DDBJ whole genome shotgun (WGS) entry which is preliminary data.</text>
</comment>
<name>A0AAE4MC29_9EURY</name>
<dbReference type="PANTHER" id="PTHR42924:SF3">
    <property type="entry name" value="POLYMERASE_HISTIDINOL PHOSPHATASE N-TERMINAL DOMAIN-CONTAINING PROTEIN"/>
    <property type="match status" value="1"/>
</dbReference>
<feature type="domain" description="Polymerase/histidinol phosphatase N-terminal" evidence="1">
    <location>
        <begin position="21"/>
        <end position="84"/>
    </location>
</feature>
<protein>
    <recommendedName>
        <fullName evidence="1">Polymerase/histidinol phosphatase N-terminal domain-containing protein</fullName>
    </recommendedName>
</protein>
<gene>
    <name evidence="2" type="ORF">McpAg1_01250</name>
</gene>
<dbReference type="RefSeq" id="WP_338093343.1">
    <property type="nucleotide sequence ID" value="NZ_JAWDKA010000001.1"/>
</dbReference>
<dbReference type="InterPro" id="IPR052018">
    <property type="entry name" value="PHP_domain"/>
</dbReference>
<evidence type="ECO:0000313" key="3">
    <source>
        <dbReference type="Proteomes" id="UP001273136"/>
    </source>
</evidence>
<dbReference type="SMART" id="SM00481">
    <property type="entry name" value="POLIIIAc"/>
    <property type="match status" value="1"/>
</dbReference>
<dbReference type="GO" id="GO:0035312">
    <property type="term" value="F:5'-3' DNA exonuclease activity"/>
    <property type="evidence" value="ECO:0007669"/>
    <property type="project" value="TreeGrafter"/>
</dbReference>
<sequence>MSGSVQYESSCPLVFSKGSAFDMHVHTSHSDGLVHIPELLAYLRRRNLCAAITDHNTITGVREAYEHDDANDRIIPGIEVSAADGPHLLIYFDTVRDLQSYYESSISGHQGACPHMATDLVTEKIVSEANESGGLVAAAHPYGYAMLVRGVLKAIDVGMVSPTVLDDIDGLEVICGGLSHSLNTRAEAYAVANNFCMTGGSDAHTLREVGRAVTVADEMLPVPEFLEAVRLQRTDVIGCERGPANNLLMGTQVLAKYVPYLGPGLAVHLRQGKMRLRR</sequence>
<dbReference type="Pfam" id="PF13263">
    <property type="entry name" value="PHP_C"/>
    <property type="match status" value="1"/>
</dbReference>
<organism evidence="2 3">
    <name type="scientific">Methanorbis furvi</name>
    <dbReference type="NCBI Taxonomy" id="3028299"/>
    <lineage>
        <taxon>Archaea</taxon>
        <taxon>Methanobacteriati</taxon>
        <taxon>Methanobacteriota</taxon>
        <taxon>Stenosarchaea group</taxon>
        <taxon>Methanomicrobia</taxon>
        <taxon>Methanomicrobiales</taxon>
        <taxon>Methanocorpusculaceae</taxon>
        <taxon>Methanorbis</taxon>
    </lineage>
</organism>
<keyword evidence="3" id="KW-1185">Reference proteome</keyword>
<dbReference type="Proteomes" id="UP001273136">
    <property type="component" value="Unassembled WGS sequence"/>
</dbReference>
<dbReference type="Pfam" id="PF02811">
    <property type="entry name" value="PHP"/>
    <property type="match status" value="1"/>
</dbReference>
<dbReference type="PANTHER" id="PTHR42924">
    <property type="entry name" value="EXONUCLEASE"/>
    <property type="match status" value="1"/>
</dbReference>
<evidence type="ECO:0000313" key="2">
    <source>
        <dbReference type="EMBL" id="MDV0440948.1"/>
    </source>
</evidence>
<dbReference type="InterPro" id="IPR003141">
    <property type="entry name" value="Pol/His_phosphatase_N"/>
</dbReference>
<dbReference type="AlphaFoldDB" id="A0AAE4MC29"/>
<dbReference type="Gene3D" id="3.20.20.140">
    <property type="entry name" value="Metal-dependent hydrolases"/>
    <property type="match status" value="1"/>
</dbReference>
<dbReference type="InterPro" id="IPR016195">
    <property type="entry name" value="Pol/histidinol_Pase-like"/>
</dbReference>